<gene>
    <name evidence="2" type="ORF">WKW80_32620</name>
</gene>
<feature type="region of interest" description="Disordered" evidence="1">
    <location>
        <begin position="1"/>
        <end position="22"/>
    </location>
</feature>
<dbReference type="EMBL" id="JBBKZV010000039">
    <property type="protein sequence ID" value="MEJ8826702.1"/>
    <property type="molecule type" value="Genomic_DNA"/>
</dbReference>
<organism evidence="2 3">
    <name type="scientific">Variovorax humicola</name>
    <dbReference type="NCBI Taxonomy" id="1769758"/>
    <lineage>
        <taxon>Bacteria</taxon>
        <taxon>Pseudomonadati</taxon>
        <taxon>Pseudomonadota</taxon>
        <taxon>Betaproteobacteria</taxon>
        <taxon>Burkholderiales</taxon>
        <taxon>Comamonadaceae</taxon>
        <taxon>Variovorax</taxon>
    </lineage>
</organism>
<feature type="compositionally biased region" description="Basic residues" evidence="1">
    <location>
        <begin position="1"/>
        <end position="12"/>
    </location>
</feature>
<keyword evidence="3" id="KW-1185">Reference proteome</keyword>
<dbReference type="InterPro" id="IPR027417">
    <property type="entry name" value="P-loop_NTPase"/>
</dbReference>
<proteinExistence type="predicted"/>
<reference evidence="2 3" key="1">
    <citation type="submission" date="2024-03" db="EMBL/GenBank/DDBJ databases">
        <title>Novel species of the genus Variovorax.</title>
        <authorList>
            <person name="Liu Q."/>
            <person name="Xin Y.-H."/>
        </authorList>
    </citation>
    <scope>NUCLEOTIDE SEQUENCE [LARGE SCALE GENOMIC DNA]</scope>
    <source>
        <strain evidence="2 3">KACC 18501</strain>
    </source>
</reference>
<accession>A0ABU8WBE6</accession>
<sequence length="164" mass="17733">MRVGHRAPRRTHAAPADRLSGSGKSTVAAQLLELAGAVRLRSDVERKRLFGLSALAHSSDQALDIYTPDATRRTFARLAEAVRLALQAGCPGDHGRRLPAPCRACRVPRLAVSLQVPFAILDLRASPAQPRHRVAARHAGGLDRSEADPAVLERQFAFQEPLDA</sequence>
<dbReference type="Pfam" id="PF13671">
    <property type="entry name" value="AAA_33"/>
    <property type="match status" value="1"/>
</dbReference>
<dbReference type="Proteomes" id="UP001363010">
    <property type="component" value="Unassembled WGS sequence"/>
</dbReference>
<dbReference type="RefSeq" id="WP_340367738.1">
    <property type="nucleotide sequence ID" value="NZ_JBBKZV010000039.1"/>
</dbReference>
<dbReference type="GO" id="GO:0005524">
    <property type="term" value="F:ATP binding"/>
    <property type="evidence" value="ECO:0007669"/>
    <property type="project" value="UniProtKB-KW"/>
</dbReference>
<keyword evidence="2" id="KW-0067">ATP-binding</keyword>
<comment type="caution">
    <text evidence="2">The sequence shown here is derived from an EMBL/GenBank/DDBJ whole genome shotgun (WGS) entry which is preliminary data.</text>
</comment>
<evidence type="ECO:0000313" key="2">
    <source>
        <dbReference type="EMBL" id="MEJ8826702.1"/>
    </source>
</evidence>
<name>A0ABU8WBE6_9BURK</name>
<keyword evidence="2" id="KW-0547">Nucleotide-binding</keyword>
<protein>
    <submittedName>
        <fullName evidence="2">ATP-binding protein</fullName>
    </submittedName>
</protein>
<evidence type="ECO:0000256" key="1">
    <source>
        <dbReference type="SAM" id="MobiDB-lite"/>
    </source>
</evidence>
<dbReference type="SUPFAM" id="SSF52540">
    <property type="entry name" value="P-loop containing nucleoside triphosphate hydrolases"/>
    <property type="match status" value="1"/>
</dbReference>
<dbReference type="Gene3D" id="3.40.50.300">
    <property type="entry name" value="P-loop containing nucleotide triphosphate hydrolases"/>
    <property type="match status" value="1"/>
</dbReference>
<evidence type="ECO:0000313" key="3">
    <source>
        <dbReference type="Proteomes" id="UP001363010"/>
    </source>
</evidence>